<organism evidence="1 2">
    <name type="scientific">Cohnella phaseoli</name>
    <dbReference type="NCBI Taxonomy" id="456490"/>
    <lineage>
        <taxon>Bacteria</taxon>
        <taxon>Bacillati</taxon>
        <taxon>Bacillota</taxon>
        <taxon>Bacilli</taxon>
        <taxon>Bacillales</taxon>
        <taxon>Paenibacillaceae</taxon>
        <taxon>Cohnella</taxon>
    </lineage>
</organism>
<evidence type="ECO:0000313" key="1">
    <source>
        <dbReference type="EMBL" id="RED64551.1"/>
    </source>
</evidence>
<name>A0A3D9IRW6_9BACL</name>
<dbReference type="Proteomes" id="UP000256977">
    <property type="component" value="Unassembled WGS sequence"/>
</dbReference>
<evidence type="ECO:0000313" key="2">
    <source>
        <dbReference type="Proteomes" id="UP000256977"/>
    </source>
</evidence>
<protein>
    <submittedName>
        <fullName evidence="1">Uncharacterized protein</fullName>
    </submittedName>
</protein>
<dbReference type="EMBL" id="QRDZ01000022">
    <property type="protein sequence ID" value="RED64551.1"/>
    <property type="molecule type" value="Genomic_DNA"/>
</dbReference>
<dbReference type="AlphaFoldDB" id="A0A3D9IRW6"/>
<keyword evidence="2" id="KW-1185">Reference proteome</keyword>
<comment type="caution">
    <text evidence="1">The sequence shown here is derived from an EMBL/GenBank/DDBJ whole genome shotgun (WGS) entry which is preliminary data.</text>
</comment>
<accession>A0A3D9IRW6</accession>
<gene>
    <name evidence="1" type="ORF">DFP98_122104</name>
</gene>
<reference evidence="1 2" key="1">
    <citation type="submission" date="2018-07" db="EMBL/GenBank/DDBJ databases">
        <title>Genomic Encyclopedia of Type Strains, Phase III (KMG-III): the genomes of soil and plant-associated and newly described type strains.</title>
        <authorList>
            <person name="Whitman W."/>
        </authorList>
    </citation>
    <scope>NUCLEOTIDE SEQUENCE [LARGE SCALE GENOMIC DNA]</scope>
    <source>
        <strain evidence="1 2">CECT 7287</strain>
    </source>
</reference>
<proteinExistence type="predicted"/>
<sequence length="64" mass="7184">MNMEDKLIYYYTGLGWNDDPCDAETRIAVVTTGFGCAICGPYPLRKSKNGRRTNFCHCGFARQG</sequence>